<reference evidence="1 2" key="1">
    <citation type="journal article" date="2021" name="Front. Microbiol.">
        <title>Aerobic Denitrification and Heterotrophic Sulfur Oxidation in the Genus Halomonas Revealed by Six Novel Species Characterizations and Genome-Based Analysis.</title>
        <authorList>
            <person name="Wang L."/>
            <person name="Shao Z."/>
        </authorList>
    </citation>
    <scope>NUCLEOTIDE SEQUENCE [LARGE SCALE GENOMIC DNA]</scope>
    <source>
        <strain evidence="1 2">MCCC 1A05748</strain>
    </source>
</reference>
<dbReference type="RefSeq" id="WP_234249853.1">
    <property type="nucleotide sequence ID" value="NZ_JABFTQ010000001.1"/>
</dbReference>
<organism evidence="1 2">
    <name type="scientific">Billgrantia desiderata</name>
    <dbReference type="NCBI Taxonomy" id="52021"/>
    <lineage>
        <taxon>Bacteria</taxon>
        <taxon>Pseudomonadati</taxon>
        <taxon>Pseudomonadota</taxon>
        <taxon>Gammaproteobacteria</taxon>
        <taxon>Oceanospirillales</taxon>
        <taxon>Halomonadaceae</taxon>
        <taxon>Billgrantia</taxon>
    </lineage>
</organism>
<evidence type="ECO:0000313" key="2">
    <source>
        <dbReference type="Proteomes" id="UP001320154"/>
    </source>
</evidence>
<dbReference type="EMBL" id="JABFTQ010000001">
    <property type="protein sequence ID" value="MCE8045564.1"/>
    <property type="molecule type" value="Genomic_DNA"/>
</dbReference>
<protein>
    <submittedName>
        <fullName evidence="1">Peptidase M14</fullName>
    </submittedName>
</protein>
<comment type="caution">
    <text evidence="1">The sequence shown here is derived from an EMBL/GenBank/DDBJ whole genome shotgun (WGS) entry which is preliminary data.</text>
</comment>
<dbReference type="Gene3D" id="3.40.630.10">
    <property type="entry name" value="Zn peptidases"/>
    <property type="match status" value="1"/>
</dbReference>
<name>A0ABS9B124_9GAMM</name>
<keyword evidence="2" id="KW-1185">Reference proteome</keyword>
<dbReference type="Proteomes" id="UP001320154">
    <property type="component" value="Unassembled WGS sequence"/>
</dbReference>
<gene>
    <name evidence="1" type="ORF">HOP60_02320</name>
</gene>
<dbReference type="SUPFAM" id="SSF53187">
    <property type="entry name" value="Zn-dependent exopeptidases"/>
    <property type="match status" value="1"/>
</dbReference>
<sequence length="589" mass="66017">MRKILLEQTFQRSVDALVAEYGGPMARDGLLEVWVFDDLASRREAERELARHGVRAHFRSAYKPLVHFFLEDVGDQPLAAVVVRYPSPTLSPRRFLLEAYPLAGLLGAGVTLTWEPVAVEAATTCYVYEVQLISTDGTVEKHSVAVPNRLHRDHVDILQLSPCGWVNWCSKAGERRDEPLCTDYEQLFKSAMEVVMGSEWPVEPLLFEELNLRVVLPCQDTTLAYGGEHISLAEGLHEDLYFSLLEYFQHCAGLPLGDRSIQPGQIVPEVLTRLGAEPSVIVTLQSLHISELPIPPDVPLDKADRPLSESQINTQIKALGQRTLCSHSRSGRQVVARYRPGSDRAVLISAAQHANETSGIVGALRAAAELDKHAHAHFVISPLENPDGYHLRQRLAAEQPSHMHHAARYTAFGNDLQAQPLGGGFEHAIRERAIECSSAGLHVNLHGYPAHEWTRPLTGYIPRGFEMWTIPKGFFLIVRYREGWQQQARRLLEEVIQDLANIPELVALNRRQVAAFEAHAGEFDFSILHDIPYLLIQDNAQLTPLMLITEYPDETVYGDAFTLAHEAQRATILSAYTHYQRLELPLELP</sequence>
<proteinExistence type="predicted"/>
<accession>A0ABS9B124</accession>
<evidence type="ECO:0000313" key="1">
    <source>
        <dbReference type="EMBL" id="MCE8045564.1"/>
    </source>
</evidence>